<reference evidence="2 3" key="1">
    <citation type="journal article" date="2015" name="Genome Announc.">
        <title>Expanding the biotechnology potential of lactobacilli through comparative genomics of 213 strains and associated genera.</title>
        <authorList>
            <person name="Sun Z."/>
            <person name="Harris H.M."/>
            <person name="McCann A."/>
            <person name="Guo C."/>
            <person name="Argimon S."/>
            <person name="Zhang W."/>
            <person name="Yang X."/>
            <person name="Jeffery I.B."/>
            <person name="Cooney J.C."/>
            <person name="Kagawa T.F."/>
            <person name="Liu W."/>
            <person name="Song Y."/>
            <person name="Salvetti E."/>
            <person name="Wrobel A."/>
            <person name="Rasinkangas P."/>
            <person name="Parkhill J."/>
            <person name="Rea M.C."/>
            <person name="O'Sullivan O."/>
            <person name="Ritari J."/>
            <person name="Douillard F.P."/>
            <person name="Paul Ross R."/>
            <person name="Yang R."/>
            <person name="Briner A.E."/>
            <person name="Felis G.E."/>
            <person name="de Vos W.M."/>
            <person name="Barrangou R."/>
            <person name="Klaenhammer T.R."/>
            <person name="Caufield P.W."/>
            <person name="Cui Y."/>
            <person name="Zhang H."/>
            <person name="O'Toole P.W."/>
        </authorList>
    </citation>
    <scope>NUCLEOTIDE SEQUENCE [LARGE SCALE GENOMIC DNA]</scope>
    <source>
        <strain evidence="2 3">DSM 5007</strain>
    </source>
</reference>
<feature type="transmembrane region" description="Helical" evidence="1">
    <location>
        <begin position="79"/>
        <end position="99"/>
    </location>
</feature>
<dbReference type="Proteomes" id="UP000051820">
    <property type="component" value="Unassembled WGS sequence"/>
</dbReference>
<evidence type="ECO:0000313" key="3">
    <source>
        <dbReference type="Proteomes" id="UP000051820"/>
    </source>
</evidence>
<feature type="transmembrane region" description="Helical" evidence="1">
    <location>
        <begin position="111"/>
        <end position="133"/>
    </location>
</feature>
<evidence type="ECO:0000256" key="1">
    <source>
        <dbReference type="SAM" id="Phobius"/>
    </source>
</evidence>
<comment type="caution">
    <text evidence="2">The sequence shown here is derived from an EMBL/GenBank/DDBJ whole genome shotgun (WGS) entry which is preliminary data.</text>
</comment>
<feature type="transmembrane region" description="Helical" evidence="1">
    <location>
        <begin position="212"/>
        <end position="233"/>
    </location>
</feature>
<evidence type="ECO:0000313" key="2">
    <source>
        <dbReference type="EMBL" id="KRM11400.1"/>
    </source>
</evidence>
<dbReference type="PATRIC" id="fig|1423807.3.peg.707"/>
<organism evidence="2 3">
    <name type="scientific">Paucilactobacillus suebicus DSM 5007 = KCTC 3549</name>
    <dbReference type="NCBI Taxonomy" id="1423807"/>
    <lineage>
        <taxon>Bacteria</taxon>
        <taxon>Bacillati</taxon>
        <taxon>Bacillota</taxon>
        <taxon>Bacilli</taxon>
        <taxon>Lactobacillales</taxon>
        <taxon>Lactobacillaceae</taxon>
        <taxon>Paucilactobacillus</taxon>
    </lineage>
</organism>
<keyword evidence="1" id="KW-0812">Transmembrane</keyword>
<keyword evidence="3" id="KW-1185">Reference proteome</keyword>
<name>A0A0R1W0K2_9LACO</name>
<dbReference type="EMBL" id="AZGF01000019">
    <property type="protein sequence ID" value="KRM11400.1"/>
    <property type="molecule type" value="Genomic_DNA"/>
</dbReference>
<keyword evidence="1" id="KW-1133">Transmembrane helix</keyword>
<dbReference type="STRING" id="1423807.FD16_GL000698"/>
<proteinExistence type="predicted"/>
<sequence length="252" mass="28819">MQWLTTYAWFQWRTQWYLVKYRTPDALLRFFPFLMSYMAHKAWPVDFDPFKDKAQEFSPRQKFVNSGERRKNTSVGTTAGILIGPGLAALMTGFFNSILPSDIYPSRWTVILIEAGFALLTYIIVLGILWLFWGRRIRKWWQQYVPPKDAINEITSQPSITVKMHIPVNAGGWFILGDRIFLFLAGAFVPWLVFIAPFTFNFKPDSLADLPMNGLVVAGGIAMAVFALAIPSVPGQTSFKEIRLKELNGKRL</sequence>
<keyword evidence="1" id="KW-0472">Membrane</keyword>
<feature type="transmembrane region" description="Helical" evidence="1">
    <location>
        <begin position="180"/>
        <end position="200"/>
    </location>
</feature>
<dbReference type="AlphaFoldDB" id="A0A0R1W0K2"/>
<accession>A0A0R1W0K2</accession>
<protein>
    <submittedName>
        <fullName evidence="2">Uncharacterized protein</fullName>
    </submittedName>
</protein>
<gene>
    <name evidence="2" type="ORF">FD16_GL000698</name>
</gene>